<accession>A0A0M2V3F3</accession>
<dbReference type="Pfam" id="PF01963">
    <property type="entry name" value="TraB_PrgY_gumN"/>
    <property type="match status" value="1"/>
</dbReference>
<dbReference type="PANTHER" id="PTHR40590:SF1">
    <property type="entry name" value="CYTOPLASMIC PROTEIN"/>
    <property type="match status" value="1"/>
</dbReference>
<proteinExistence type="predicted"/>
<evidence type="ECO:0000256" key="1">
    <source>
        <dbReference type="SAM" id="SignalP"/>
    </source>
</evidence>
<dbReference type="Proteomes" id="UP000034228">
    <property type="component" value="Unassembled WGS sequence"/>
</dbReference>
<evidence type="ECO:0000313" key="3">
    <source>
        <dbReference type="Proteomes" id="UP000034228"/>
    </source>
</evidence>
<dbReference type="PANTHER" id="PTHR40590">
    <property type="entry name" value="CYTOPLASMIC PROTEIN-RELATED"/>
    <property type="match status" value="1"/>
</dbReference>
<feature type="signal peptide" evidence="1">
    <location>
        <begin position="1"/>
        <end position="21"/>
    </location>
</feature>
<protein>
    <submittedName>
        <fullName evidence="2">Polysaccharide biosynthesis protein GumN</fullName>
    </submittedName>
</protein>
<name>A0A0M2V3F3_9GAMM</name>
<comment type="caution">
    <text evidence="2">The sequence shown here is derived from an EMBL/GenBank/DDBJ whole genome shotgun (WGS) entry which is preliminary data.</text>
</comment>
<evidence type="ECO:0000313" key="2">
    <source>
        <dbReference type="EMBL" id="KKO44165.1"/>
    </source>
</evidence>
<organism evidence="2 3">
    <name type="scientific">Arsukibacterium ikkense</name>
    <dbReference type="NCBI Taxonomy" id="336831"/>
    <lineage>
        <taxon>Bacteria</taxon>
        <taxon>Pseudomonadati</taxon>
        <taxon>Pseudomonadota</taxon>
        <taxon>Gammaproteobacteria</taxon>
        <taxon>Chromatiales</taxon>
        <taxon>Chromatiaceae</taxon>
        <taxon>Arsukibacterium</taxon>
    </lineage>
</organism>
<feature type="chain" id="PRO_5005644332" evidence="1">
    <location>
        <begin position="22"/>
        <end position="287"/>
    </location>
</feature>
<keyword evidence="3" id="KW-1185">Reference proteome</keyword>
<dbReference type="PATRIC" id="fig|336831.14.peg.1915"/>
<dbReference type="RefSeq" id="WP_046558924.1">
    <property type="nucleotide sequence ID" value="NZ_LAHO01000019.1"/>
</dbReference>
<gene>
    <name evidence="2" type="ORF">WG68_17050</name>
</gene>
<dbReference type="AlphaFoldDB" id="A0A0M2V3F3"/>
<keyword evidence="1" id="KW-0732">Signal</keyword>
<dbReference type="InterPro" id="IPR002816">
    <property type="entry name" value="TraB/PrgY/GumN_fam"/>
</dbReference>
<reference evidence="2 3" key="1">
    <citation type="submission" date="2015-03" db="EMBL/GenBank/DDBJ databases">
        <title>Draft genome sequences of two protease-producing strains of Arsukibacterium isolated from two cold and alkaline environments.</title>
        <authorList>
            <person name="Lylloff J.E."/>
            <person name="Skov L.B."/>
            <person name="Jepsen M."/>
            <person name="Hallin P.F."/>
            <person name="Sorensen S.J."/>
            <person name="Stougaard P."/>
            <person name="Glaring M.A."/>
        </authorList>
    </citation>
    <scope>NUCLEOTIDE SEQUENCE [LARGE SCALE GENOMIC DNA]</scope>
    <source>
        <strain evidence="2 3">GCM72</strain>
    </source>
</reference>
<dbReference type="OrthoDB" id="357294at2"/>
<dbReference type="EMBL" id="LAHO01000019">
    <property type="protein sequence ID" value="KKO44165.1"/>
    <property type="molecule type" value="Genomic_DNA"/>
</dbReference>
<sequence length="287" mass="31814">MRLLTQIFCLALLLLSNALWAASVWKVSKDGQHFYLAGTVHVLSKSDYPLPTAYDTAFNASSHLLFETDLNVLTSPAGLTKMMLQNTYTDGKTLEQVLSAGVYQQLKAYATERNMPIAAISRFKPGFATMMLAMVEMKRIGAAETGVDLHYMQLGQQQGKGIAGLETMDEHLAVLDGMNQLDPDLTISSTLNDMHKVESQLADMKQAWRSGDTAKLEQLFIGDLKQIPQLYEILLVNRNHAWMEQLKALSSEQHVTMVLVGALHLAGDDGLLKLLQQQGYLLSQLTE</sequence>
<dbReference type="InterPro" id="IPR047111">
    <property type="entry name" value="YbaP-like"/>
</dbReference>
<dbReference type="CDD" id="cd14789">
    <property type="entry name" value="Tiki"/>
    <property type="match status" value="1"/>
</dbReference>
<dbReference type="STRING" id="336831.WG68_17050"/>